<name>A0A6J4P7P6_9ACTN</name>
<feature type="region of interest" description="Disordered" evidence="1">
    <location>
        <begin position="1"/>
        <end position="24"/>
    </location>
</feature>
<feature type="transmembrane region" description="Helical" evidence="2">
    <location>
        <begin position="26"/>
        <end position="45"/>
    </location>
</feature>
<sequence length="73" mass="7801">MATLTERNLDAEPLAPNGRSQKPESCGLLLIPVLLCIGMLIFALATKALPAPTEIPASRSCVFFYEPHTSGNC</sequence>
<keyword evidence="2" id="KW-0812">Transmembrane</keyword>
<dbReference type="AlphaFoldDB" id="A0A6J4P7P6"/>
<gene>
    <name evidence="3" type="ORF">AVDCRST_MAG75-2572</name>
</gene>
<keyword evidence="2" id="KW-1133">Transmembrane helix</keyword>
<dbReference type="EMBL" id="CADCUO010000183">
    <property type="protein sequence ID" value="CAA9408214.1"/>
    <property type="molecule type" value="Genomic_DNA"/>
</dbReference>
<keyword evidence="2" id="KW-0472">Membrane</keyword>
<reference evidence="3" key="1">
    <citation type="submission" date="2020-02" db="EMBL/GenBank/DDBJ databases">
        <authorList>
            <person name="Meier V. D."/>
        </authorList>
    </citation>
    <scope>NUCLEOTIDE SEQUENCE</scope>
    <source>
        <strain evidence="3">AVDCRST_MAG75</strain>
    </source>
</reference>
<evidence type="ECO:0000313" key="3">
    <source>
        <dbReference type="EMBL" id="CAA9408214.1"/>
    </source>
</evidence>
<protein>
    <submittedName>
        <fullName evidence="3">Uncharacterized protein</fullName>
    </submittedName>
</protein>
<proteinExistence type="predicted"/>
<organism evidence="3">
    <name type="scientific">uncultured Propionibacteriaceae bacterium</name>
    <dbReference type="NCBI Taxonomy" id="257457"/>
    <lineage>
        <taxon>Bacteria</taxon>
        <taxon>Bacillati</taxon>
        <taxon>Actinomycetota</taxon>
        <taxon>Actinomycetes</taxon>
        <taxon>Propionibacteriales</taxon>
        <taxon>Propionibacteriaceae</taxon>
        <taxon>environmental samples</taxon>
    </lineage>
</organism>
<evidence type="ECO:0000256" key="1">
    <source>
        <dbReference type="SAM" id="MobiDB-lite"/>
    </source>
</evidence>
<accession>A0A6J4P7P6</accession>
<evidence type="ECO:0000256" key="2">
    <source>
        <dbReference type="SAM" id="Phobius"/>
    </source>
</evidence>